<dbReference type="Pfam" id="PF10551">
    <property type="entry name" value="MULE"/>
    <property type="match status" value="1"/>
</dbReference>
<dbReference type="OrthoDB" id="6931832at2759"/>
<reference evidence="2" key="1">
    <citation type="submission" date="2015-09" db="EMBL/GenBank/DDBJ databases">
        <title>De novo assembly of Pectinophora gossypiella (Pink Bollworm) gut transcriptome.</title>
        <authorList>
            <person name="Tassone E.E."/>
        </authorList>
    </citation>
    <scope>NUCLEOTIDE SEQUENCE</scope>
</reference>
<name>A0A1E1W8N7_PECGO</name>
<dbReference type="AlphaFoldDB" id="A0A1E1W8N7"/>
<evidence type="ECO:0000313" key="2">
    <source>
        <dbReference type="EMBL" id="JAT83350.1"/>
    </source>
</evidence>
<proteinExistence type="predicted"/>
<dbReference type="EMBL" id="GDQN01007704">
    <property type="protein sequence ID" value="JAT83350.1"/>
    <property type="molecule type" value="Transcribed_RNA"/>
</dbReference>
<gene>
    <name evidence="2" type="ORF">g.7610</name>
</gene>
<feature type="non-terminal residue" evidence="2">
    <location>
        <position position="1"/>
    </location>
</feature>
<protein>
    <recommendedName>
        <fullName evidence="1">MULE transposase domain-containing protein</fullName>
    </recommendedName>
</protein>
<dbReference type="PANTHER" id="PTHR47160">
    <property type="entry name" value="PUTATIVE-RELATED"/>
    <property type="match status" value="1"/>
</dbReference>
<evidence type="ECO:0000259" key="1">
    <source>
        <dbReference type="Pfam" id="PF10551"/>
    </source>
</evidence>
<dbReference type="PANTHER" id="PTHR47160:SF8">
    <property type="entry name" value="MULE TRANSPOSASE DOMAIN-CONTAINING PROTEIN"/>
    <property type="match status" value="1"/>
</dbReference>
<feature type="domain" description="MULE transposase" evidence="1">
    <location>
        <begin position="147"/>
        <end position="227"/>
    </location>
</feature>
<sequence>THLCEASTSKNAIHLAKQDFKSNVCTRYSPVRKIYEECFSALHEADDDSDSDSNTTHVPTFDSLKRSMYRARNNVLNVTSTKFNNLSDVEIPDILKDKFLISEDGDTNKLLIFSTELSLKTMKNALVSSKTTFFGDGTFDVVPSPFYQLYSIHMDIESTNEHTCVVPVVYALLPDKSTETYLRVFSTLRDKFNIVINKFKCDYEKAQINAMRMVFPEGEITGCFFHFQRAIWRKAKQLNLCDKMEGRKLARLTSNLPLLPKDLISAGWNDIVNSNSEKSSEIENFEHYFVKEWLSKSLQADISCSSDRHRTNNSVEAWHSRIKKRMHGTKQNLFKFIDLLRKEAKHKDYVIKRSLFDRNKECDFIQ</sequence>
<dbReference type="InterPro" id="IPR018289">
    <property type="entry name" value="MULE_transposase_dom"/>
</dbReference>
<accession>A0A1E1W8N7</accession>
<organism evidence="2">
    <name type="scientific">Pectinophora gossypiella</name>
    <name type="common">Cotton pink bollworm</name>
    <name type="synonym">Depressaria gossypiella</name>
    <dbReference type="NCBI Taxonomy" id="13191"/>
    <lineage>
        <taxon>Eukaryota</taxon>
        <taxon>Metazoa</taxon>
        <taxon>Ecdysozoa</taxon>
        <taxon>Arthropoda</taxon>
        <taxon>Hexapoda</taxon>
        <taxon>Insecta</taxon>
        <taxon>Pterygota</taxon>
        <taxon>Neoptera</taxon>
        <taxon>Endopterygota</taxon>
        <taxon>Lepidoptera</taxon>
        <taxon>Glossata</taxon>
        <taxon>Ditrysia</taxon>
        <taxon>Gelechioidea</taxon>
        <taxon>Gelechiidae</taxon>
        <taxon>Apatetrinae</taxon>
        <taxon>Pectinophora</taxon>
    </lineage>
</organism>